<dbReference type="AlphaFoldDB" id="A0A9D1LFU2"/>
<organism evidence="2 3">
    <name type="scientific">Candidatus Aphodousia faecigallinarum</name>
    <dbReference type="NCBI Taxonomy" id="2840677"/>
    <lineage>
        <taxon>Bacteria</taxon>
        <taxon>Pseudomonadati</taxon>
        <taxon>Pseudomonadota</taxon>
        <taxon>Betaproteobacteria</taxon>
        <taxon>Burkholderiales</taxon>
        <taxon>Sutterellaceae</taxon>
        <taxon>Sutterellaceae incertae sedis</taxon>
        <taxon>Candidatus Aphodousia</taxon>
    </lineage>
</organism>
<dbReference type="Pfam" id="PF00085">
    <property type="entry name" value="Thioredoxin"/>
    <property type="match status" value="1"/>
</dbReference>
<dbReference type="PROSITE" id="PS51352">
    <property type="entry name" value="THIOREDOXIN_2"/>
    <property type="match status" value="1"/>
</dbReference>
<protein>
    <submittedName>
        <fullName evidence="2">Thioredoxin family protein</fullName>
    </submittedName>
</protein>
<dbReference type="SUPFAM" id="SSF52833">
    <property type="entry name" value="Thioredoxin-like"/>
    <property type="match status" value="1"/>
</dbReference>
<reference evidence="2" key="2">
    <citation type="journal article" date="2021" name="PeerJ">
        <title>Extensive microbial diversity within the chicken gut microbiome revealed by metagenomics and culture.</title>
        <authorList>
            <person name="Gilroy R."/>
            <person name="Ravi A."/>
            <person name="Getino M."/>
            <person name="Pursley I."/>
            <person name="Horton D.L."/>
            <person name="Alikhan N.F."/>
            <person name="Baker D."/>
            <person name="Gharbi K."/>
            <person name="Hall N."/>
            <person name="Watson M."/>
            <person name="Adriaenssens E.M."/>
            <person name="Foster-Nyarko E."/>
            <person name="Jarju S."/>
            <person name="Secka A."/>
            <person name="Antonio M."/>
            <person name="Oren A."/>
            <person name="Chaudhuri R.R."/>
            <person name="La Ragione R."/>
            <person name="Hildebrand F."/>
            <person name="Pallen M.J."/>
        </authorList>
    </citation>
    <scope>NUCLEOTIDE SEQUENCE</scope>
    <source>
        <strain evidence="2">7463</strain>
    </source>
</reference>
<dbReference type="PANTHER" id="PTHR10438">
    <property type="entry name" value="THIOREDOXIN"/>
    <property type="match status" value="1"/>
</dbReference>
<sequence>MVHEVSHEQVPEIIKTSAMCIINFGAPWCIDCRRAAPFYKKFSEEFTDISFVHVDVGDREGELRQQLKAKYNFGHIPTMIFYKNDEEVDRIVEVQTPSELKKFIERCKA</sequence>
<dbReference type="CDD" id="cd02947">
    <property type="entry name" value="TRX_family"/>
    <property type="match status" value="1"/>
</dbReference>
<name>A0A9D1LFU2_9BURK</name>
<dbReference type="InterPro" id="IPR050620">
    <property type="entry name" value="Thioredoxin_H-type-like"/>
</dbReference>
<evidence type="ECO:0000313" key="3">
    <source>
        <dbReference type="Proteomes" id="UP000824083"/>
    </source>
</evidence>
<proteinExistence type="predicted"/>
<gene>
    <name evidence="2" type="ORF">IAC56_02380</name>
</gene>
<dbReference type="Gene3D" id="3.40.30.10">
    <property type="entry name" value="Glutaredoxin"/>
    <property type="match status" value="1"/>
</dbReference>
<dbReference type="Proteomes" id="UP000824083">
    <property type="component" value="Unassembled WGS sequence"/>
</dbReference>
<accession>A0A9D1LFU2</accession>
<reference evidence="2" key="1">
    <citation type="submission" date="2020-10" db="EMBL/GenBank/DDBJ databases">
        <authorList>
            <person name="Gilroy R."/>
        </authorList>
    </citation>
    <scope>NUCLEOTIDE SEQUENCE</scope>
    <source>
        <strain evidence="2">7463</strain>
    </source>
</reference>
<evidence type="ECO:0000259" key="1">
    <source>
        <dbReference type="PROSITE" id="PS51352"/>
    </source>
</evidence>
<dbReference type="InterPro" id="IPR036249">
    <property type="entry name" value="Thioredoxin-like_sf"/>
</dbReference>
<feature type="domain" description="Thioredoxin" evidence="1">
    <location>
        <begin position="1"/>
        <end position="109"/>
    </location>
</feature>
<dbReference type="InterPro" id="IPR013766">
    <property type="entry name" value="Thioredoxin_domain"/>
</dbReference>
<dbReference type="PANTHER" id="PTHR10438:SF468">
    <property type="entry name" value="THIOREDOXIN-1-RELATED"/>
    <property type="match status" value="1"/>
</dbReference>
<evidence type="ECO:0000313" key="2">
    <source>
        <dbReference type="EMBL" id="HIU37107.1"/>
    </source>
</evidence>
<comment type="caution">
    <text evidence="2">The sequence shown here is derived from an EMBL/GenBank/DDBJ whole genome shotgun (WGS) entry which is preliminary data.</text>
</comment>
<dbReference type="EMBL" id="DVMY01000045">
    <property type="protein sequence ID" value="HIU37107.1"/>
    <property type="molecule type" value="Genomic_DNA"/>
</dbReference>